<feature type="transmembrane region" description="Helical" evidence="10">
    <location>
        <begin position="227"/>
        <end position="257"/>
    </location>
</feature>
<dbReference type="PRINTS" id="PR00758">
    <property type="entry name" value="ARSENICPUMP"/>
</dbReference>
<feature type="transmembrane region" description="Helical" evidence="10">
    <location>
        <begin position="338"/>
        <end position="361"/>
    </location>
</feature>
<evidence type="ECO:0000256" key="8">
    <source>
        <dbReference type="ARBA" id="ARBA00022989"/>
    </source>
</evidence>
<feature type="transmembrane region" description="Helical" evidence="10">
    <location>
        <begin position="33"/>
        <end position="50"/>
    </location>
</feature>
<proteinExistence type="inferred from homology"/>
<feature type="domain" description="Citrate transporter-like" evidence="11">
    <location>
        <begin position="29"/>
        <end position="330"/>
    </location>
</feature>
<evidence type="ECO:0000256" key="3">
    <source>
        <dbReference type="ARBA" id="ARBA00009843"/>
    </source>
</evidence>
<dbReference type="CDD" id="cd01117">
    <property type="entry name" value="YbiR_permease"/>
    <property type="match status" value="1"/>
</dbReference>
<keyword evidence="7" id="KW-0059">Arsenical resistance</keyword>
<dbReference type="PANTHER" id="PTHR43302">
    <property type="entry name" value="TRANSPORTER ARSB-RELATED"/>
    <property type="match status" value="1"/>
</dbReference>
<accession>A0A433V972</accession>
<feature type="transmembrane region" description="Helical" evidence="10">
    <location>
        <begin position="381"/>
        <end position="397"/>
    </location>
</feature>
<dbReference type="Proteomes" id="UP000271624">
    <property type="component" value="Unassembled WGS sequence"/>
</dbReference>
<name>A0A433V972_9CYAN</name>
<gene>
    <name evidence="12" type="ORF">DSM106972_060670</name>
</gene>
<evidence type="ECO:0000256" key="6">
    <source>
        <dbReference type="ARBA" id="ARBA00022692"/>
    </source>
</evidence>
<dbReference type="GO" id="GO:0005886">
    <property type="term" value="C:plasma membrane"/>
    <property type="evidence" value="ECO:0007669"/>
    <property type="project" value="UniProtKB-SubCell"/>
</dbReference>
<evidence type="ECO:0000256" key="4">
    <source>
        <dbReference type="ARBA" id="ARBA00022448"/>
    </source>
</evidence>
<dbReference type="Pfam" id="PF03600">
    <property type="entry name" value="CitMHS"/>
    <property type="match status" value="1"/>
</dbReference>
<comment type="similarity">
    <text evidence="3">Belongs to the CitM (TC 2.A.11) transporter family.</text>
</comment>
<dbReference type="InterPro" id="IPR000802">
    <property type="entry name" value="Arsenical_pump_ArsB"/>
</dbReference>
<evidence type="ECO:0000313" key="13">
    <source>
        <dbReference type="Proteomes" id="UP000271624"/>
    </source>
</evidence>
<feature type="transmembrane region" description="Helical" evidence="10">
    <location>
        <begin position="6"/>
        <end position="26"/>
    </location>
</feature>
<dbReference type="EMBL" id="RSCL01000016">
    <property type="protein sequence ID" value="RUT02589.1"/>
    <property type="molecule type" value="Genomic_DNA"/>
</dbReference>
<feature type="transmembrane region" description="Helical" evidence="10">
    <location>
        <begin position="137"/>
        <end position="156"/>
    </location>
</feature>
<keyword evidence="8 10" id="KW-1133">Transmembrane helix</keyword>
<keyword evidence="4" id="KW-0813">Transport</keyword>
<dbReference type="InterPro" id="IPR004680">
    <property type="entry name" value="Cit_transptr-like_dom"/>
</dbReference>
<evidence type="ECO:0000256" key="9">
    <source>
        <dbReference type="ARBA" id="ARBA00023136"/>
    </source>
</evidence>
<dbReference type="AlphaFoldDB" id="A0A433V972"/>
<evidence type="ECO:0000259" key="11">
    <source>
        <dbReference type="Pfam" id="PF03600"/>
    </source>
</evidence>
<evidence type="ECO:0000256" key="2">
    <source>
        <dbReference type="ARBA" id="ARBA00006433"/>
    </source>
</evidence>
<dbReference type="RefSeq" id="WP_233787161.1">
    <property type="nucleotide sequence ID" value="NZ_RSCL01000016.1"/>
</dbReference>
<organism evidence="12 13">
    <name type="scientific">Dulcicalothrix desertica PCC 7102</name>
    <dbReference type="NCBI Taxonomy" id="232991"/>
    <lineage>
        <taxon>Bacteria</taxon>
        <taxon>Bacillati</taxon>
        <taxon>Cyanobacteriota</taxon>
        <taxon>Cyanophyceae</taxon>
        <taxon>Nostocales</taxon>
        <taxon>Calotrichaceae</taxon>
        <taxon>Dulcicalothrix</taxon>
    </lineage>
</organism>
<dbReference type="GO" id="GO:0046685">
    <property type="term" value="P:response to arsenic-containing substance"/>
    <property type="evidence" value="ECO:0007669"/>
    <property type="project" value="UniProtKB-KW"/>
</dbReference>
<feature type="transmembrane region" description="Helical" evidence="10">
    <location>
        <begin position="98"/>
        <end position="125"/>
    </location>
</feature>
<reference evidence="12" key="1">
    <citation type="submission" date="2018-12" db="EMBL/GenBank/DDBJ databases">
        <authorList>
            <person name="Will S."/>
            <person name="Neumann-Schaal M."/>
            <person name="Henke P."/>
        </authorList>
    </citation>
    <scope>NUCLEOTIDE SEQUENCE</scope>
    <source>
        <strain evidence="12">PCC 7102</strain>
    </source>
</reference>
<dbReference type="GO" id="GO:0015105">
    <property type="term" value="F:arsenite transmembrane transporter activity"/>
    <property type="evidence" value="ECO:0007669"/>
    <property type="project" value="InterPro"/>
</dbReference>
<evidence type="ECO:0000256" key="10">
    <source>
        <dbReference type="SAM" id="Phobius"/>
    </source>
</evidence>
<feature type="transmembrane region" description="Helical" evidence="10">
    <location>
        <begin position="299"/>
        <end position="326"/>
    </location>
</feature>
<comment type="similarity">
    <text evidence="2">Belongs to the ArsB family.</text>
</comment>
<comment type="caution">
    <text evidence="12">The sequence shown here is derived from an EMBL/GenBank/DDBJ whole genome shotgun (WGS) entry which is preliminary data.</text>
</comment>
<protein>
    <submittedName>
        <fullName evidence="12">Anion transporter</fullName>
    </submittedName>
</protein>
<feature type="transmembrane region" description="Helical" evidence="10">
    <location>
        <begin position="176"/>
        <end position="199"/>
    </location>
</feature>
<feature type="transmembrane region" description="Helical" evidence="10">
    <location>
        <begin position="269"/>
        <end position="287"/>
    </location>
</feature>
<evidence type="ECO:0000256" key="7">
    <source>
        <dbReference type="ARBA" id="ARBA00022849"/>
    </source>
</evidence>
<keyword evidence="9 10" id="KW-0472">Membrane</keyword>
<sequence>MSFYQIVVYGVLGLTYLGLAVGYVPGLRMNRPTIAFVGSSFLISLGAINLDEAWQAIDVKTIIFLLSMMMVNANLTYGGFFARALYLLLRLTRSPLGLLIALTVGTGVLSAFFLNDTLALIFTPFTLSLTTALKLNPIPYLLALAAATNIGSVATLSGNPQNILIGSFSGIAYLDFLANGLPIAVAGMAIQIILLYVFYPEVRSTVPCENFSLDNQRIYKPLFNKTLFIVAGLLIGFAIGLPLAQTALIAASLLLITRRLKPERILTKLDWNLILMFSGLFILSKVTQKLNLIQPFTGIINTSIGLISVTSVLSNLISNVPAVLLLEPLIPKGDTQSWLLLAFSSTLAGNLTLFGAVANLITVEAAASLGYKLTFWEHLRFGAPLTVLTLGFVYWWVR</sequence>
<dbReference type="PANTHER" id="PTHR43302:SF5">
    <property type="entry name" value="TRANSPORTER ARSB-RELATED"/>
    <property type="match status" value="1"/>
</dbReference>
<evidence type="ECO:0000256" key="5">
    <source>
        <dbReference type="ARBA" id="ARBA00022475"/>
    </source>
</evidence>
<keyword evidence="5" id="KW-1003">Cell membrane</keyword>
<comment type="subcellular location">
    <subcellularLocation>
        <location evidence="1">Cell membrane</location>
        <topology evidence="1">Multi-pass membrane protein</topology>
    </subcellularLocation>
</comment>
<evidence type="ECO:0000313" key="12">
    <source>
        <dbReference type="EMBL" id="RUT02589.1"/>
    </source>
</evidence>
<reference evidence="12" key="2">
    <citation type="journal article" date="2019" name="Genome Biol. Evol.">
        <title>Day and night: Metabolic profiles and evolutionary relationships of six axenic non-marine cyanobacteria.</title>
        <authorList>
            <person name="Will S.E."/>
            <person name="Henke P."/>
            <person name="Boedeker C."/>
            <person name="Huang S."/>
            <person name="Brinkmann H."/>
            <person name="Rohde M."/>
            <person name="Jarek M."/>
            <person name="Friedl T."/>
            <person name="Seufert S."/>
            <person name="Schumacher M."/>
            <person name="Overmann J."/>
            <person name="Neumann-Schaal M."/>
            <person name="Petersen J."/>
        </authorList>
    </citation>
    <scope>NUCLEOTIDE SEQUENCE [LARGE SCALE GENOMIC DNA]</scope>
    <source>
        <strain evidence="12">PCC 7102</strain>
    </source>
</reference>
<feature type="transmembrane region" description="Helical" evidence="10">
    <location>
        <begin position="62"/>
        <end position="86"/>
    </location>
</feature>
<keyword evidence="13" id="KW-1185">Reference proteome</keyword>
<keyword evidence="6 10" id="KW-0812">Transmembrane</keyword>
<evidence type="ECO:0000256" key="1">
    <source>
        <dbReference type="ARBA" id="ARBA00004651"/>
    </source>
</evidence>